<feature type="domain" description="General secretion pathway GspH" evidence="12">
    <location>
        <begin position="46"/>
        <end position="161"/>
    </location>
</feature>
<evidence type="ECO:0000313" key="13">
    <source>
        <dbReference type="EMBL" id="MHO02970.1"/>
    </source>
</evidence>
<keyword evidence="3" id="KW-1003">Cell membrane</keyword>
<dbReference type="PROSITE" id="PS00409">
    <property type="entry name" value="PROKAR_NTER_METHYL"/>
    <property type="match status" value="1"/>
</dbReference>
<dbReference type="AlphaFoldDB" id="A0A3L0VSF2"/>
<dbReference type="InterPro" id="IPR022346">
    <property type="entry name" value="T2SS_GspH"/>
</dbReference>
<dbReference type="EMBL" id="RNRV01000001">
    <property type="protein sequence ID" value="MHO02970.1"/>
    <property type="molecule type" value="Genomic_DNA"/>
</dbReference>
<comment type="caution">
    <text evidence="13">The sequence shown here is derived from an EMBL/GenBank/DDBJ whole genome shotgun (WGS) entry which is preliminary data.</text>
</comment>
<keyword evidence="8 11" id="KW-0472">Membrane</keyword>
<gene>
    <name evidence="13" type="ORF">D9F05_00995</name>
</gene>
<dbReference type="Pfam" id="PF07963">
    <property type="entry name" value="N_methyl"/>
    <property type="match status" value="1"/>
</dbReference>
<evidence type="ECO:0000256" key="4">
    <source>
        <dbReference type="ARBA" id="ARBA00022481"/>
    </source>
</evidence>
<dbReference type="GO" id="GO:0005886">
    <property type="term" value="C:plasma membrane"/>
    <property type="evidence" value="ECO:0007669"/>
    <property type="project" value="UniProtKB-SubCell"/>
</dbReference>
<protein>
    <recommendedName>
        <fullName evidence="2">Type II secretion system protein H</fullName>
    </recommendedName>
    <alternativeName>
        <fullName evidence="10">General secretion pathway protein H</fullName>
    </alternativeName>
</protein>
<comment type="similarity">
    <text evidence="9">Belongs to the GSP H family.</text>
</comment>
<dbReference type="Pfam" id="PF12019">
    <property type="entry name" value="GspH"/>
    <property type="match status" value="1"/>
</dbReference>
<sequence>MECTEGRSAGFTLIELMVALALVALLLTVAIPSYQSLRQDQMVKAATQAVYTDVMLLKSEALKRNRNLQMILFNSGTNNWCYRISIDGTCGSCGDACSSIEGRKGADASEFPGIVLTATYTESSNQVRPITFSPRRGTLPSGSITVASSVASMKVVTNNLGRVRTCAVSSLVGEVACD</sequence>
<evidence type="ECO:0000256" key="11">
    <source>
        <dbReference type="SAM" id="Phobius"/>
    </source>
</evidence>
<reference evidence="13" key="1">
    <citation type="submission" date="2018-10" db="EMBL/GenBank/DDBJ databases">
        <authorList>
            <consortium name="NARMS: The National Antimicrobial Resistance Monitoring System"/>
        </authorList>
    </citation>
    <scope>NUCLEOTIDE SEQUENCE [LARGE SCALE GENOMIC DNA]</scope>
    <source>
        <strain evidence="13">CVM N17EC0388</strain>
    </source>
</reference>
<evidence type="ECO:0000256" key="3">
    <source>
        <dbReference type="ARBA" id="ARBA00022475"/>
    </source>
</evidence>
<dbReference type="SUPFAM" id="SSF54523">
    <property type="entry name" value="Pili subunits"/>
    <property type="match status" value="1"/>
</dbReference>
<name>A0A3L0VSF2_ECOLX</name>
<dbReference type="InterPro" id="IPR045584">
    <property type="entry name" value="Pilin-like"/>
</dbReference>
<dbReference type="InterPro" id="IPR012902">
    <property type="entry name" value="N_methyl_site"/>
</dbReference>
<dbReference type="Gene3D" id="3.30.700.10">
    <property type="entry name" value="Glycoprotein, Type 4 Pilin"/>
    <property type="match status" value="1"/>
</dbReference>
<organism evidence="13">
    <name type="scientific">Escherichia coli</name>
    <dbReference type="NCBI Taxonomy" id="562"/>
    <lineage>
        <taxon>Bacteria</taxon>
        <taxon>Pseudomonadati</taxon>
        <taxon>Pseudomonadota</taxon>
        <taxon>Gammaproteobacteria</taxon>
        <taxon>Enterobacterales</taxon>
        <taxon>Enterobacteriaceae</taxon>
        <taxon>Escherichia</taxon>
    </lineage>
</organism>
<evidence type="ECO:0000256" key="2">
    <source>
        <dbReference type="ARBA" id="ARBA00021549"/>
    </source>
</evidence>
<keyword evidence="7 11" id="KW-1133">Transmembrane helix</keyword>
<evidence type="ECO:0000256" key="8">
    <source>
        <dbReference type="ARBA" id="ARBA00023136"/>
    </source>
</evidence>
<evidence type="ECO:0000256" key="1">
    <source>
        <dbReference type="ARBA" id="ARBA00004377"/>
    </source>
</evidence>
<keyword evidence="6 11" id="KW-0812">Transmembrane</keyword>
<evidence type="ECO:0000256" key="7">
    <source>
        <dbReference type="ARBA" id="ARBA00022989"/>
    </source>
</evidence>
<evidence type="ECO:0000256" key="5">
    <source>
        <dbReference type="ARBA" id="ARBA00022519"/>
    </source>
</evidence>
<dbReference type="GO" id="GO:0015627">
    <property type="term" value="C:type II protein secretion system complex"/>
    <property type="evidence" value="ECO:0007669"/>
    <property type="project" value="InterPro"/>
</dbReference>
<dbReference type="GO" id="GO:0015628">
    <property type="term" value="P:protein secretion by the type II secretion system"/>
    <property type="evidence" value="ECO:0007669"/>
    <property type="project" value="InterPro"/>
</dbReference>
<dbReference type="NCBIfam" id="TIGR02532">
    <property type="entry name" value="IV_pilin_GFxxxE"/>
    <property type="match status" value="1"/>
</dbReference>
<evidence type="ECO:0000256" key="10">
    <source>
        <dbReference type="ARBA" id="ARBA00030775"/>
    </source>
</evidence>
<proteinExistence type="inferred from homology"/>
<evidence type="ECO:0000256" key="9">
    <source>
        <dbReference type="ARBA" id="ARBA00025772"/>
    </source>
</evidence>
<feature type="transmembrane region" description="Helical" evidence="11">
    <location>
        <begin position="12"/>
        <end position="34"/>
    </location>
</feature>
<comment type="subcellular location">
    <subcellularLocation>
        <location evidence="1">Cell inner membrane</location>
        <topology evidence="1">Single-pass membrane protein</topology>
    </subcellularLocation>
</comment>
<evidence type="ECO:0000256" key="6">
    <source>
        <dbReference type="ARBA" id="ARBA00022692"/>
    </source>
</evidence>
<keyword evidence="4" id="KW-0488">Methylation</keyword>
<accession>A0A3L0VSF2</accession>
<keyword evidence="5" id="KW-0997">Cell inner membrane</keyword>
<evidence type="ECO:0000259" key="12">
    <source>
        <dbReference type="Pfam" id="PF12019"/>
    </source>
</evidence>